<keyword evidence="3 9" id="KW-0812">Transmembrane</keyword>
<evidence type="ECO:0000313" key="12">
    <source>
        <dbReference type="EMBL" id="KAK7447037.1"/>
    </source>
</evidence>
<protein>
    <recommendedName>
        <fullName evidence="11">Membrane insertase YidC/Oxa/ALB C-terminal domain-containing protein</fullName>
    </recommendedName>
</protein>
<organism evidence="12 13">
    <name type="scientific">Marasmiellus scandens</name>
    <dbReference type="NCBI Taxonomy" id="2682957"/>
    <lineage>
        <taxon>Eukaryota</taxon>
        <taxon>Fungi</taxon>
        <taxon>Dikarya</taxon>
        <taxon>Basidiomycota</taxon>
        <taxon>Agaricomycotina</taxon>
        <taxon>Agaricomycetes</taxon>
        <taxon>Agaricomycetidae</taxon>
        <taxon>Agaricales</taxon>
        <taxon>Marasmiineae</taxon>
        <taxon>Omphalotaceae</taxon>
        <taxon>Marasmiellus</taxon>
    </lineage>
</organism>
<dbReference type="PANTHER" id="PTHR12428">
    <property type="entry name" value="OXA1"/>
    <property type="match status" value="1"/>
</dbReference>
<comment type="caution">
    <text evidence="12">The sequence shown here is derived from an EMBL/GenBank/DDBJ whole genome shotgun (WGS) entry which is preliminary data.</text>
</comment>
<comment type="subcellular location">
    <subcellularLocation>
        <location evidence="9">Membrane</location>
        <topology evidence="9">Multi-pass membrane protein</topology>
    </subcellularLocation>
    <subcellularLocation>
        <location evidence="1">Mitochondrion inner membrane</location>
        <topology evidence="1">Multi-pass membrane protein</topology>
    </subcellularLocation>
</comment>
<dbReference type="CDD" id="cd20069">
    <property type="entry name" value="5TM_Oxa1-like"/>
    <property type="match status" value="1"/>
</dbReference>
<evidence type="ECO:0000256" key="2">
    <source>
        <dbReference type="ARBA" id="ARBA00009877"/>
    </source>
</evidence>
<keyword evidence="8" id="KW-0472">Membrane</keyword>
<comment type="similarity">
    <text evidence="2 9">Belongs to the OXA1/ALB3/YidC family.</text>
</comment>
<dbReference type="InterPro" id="IPR028055">
    <property type="entry name" value="YidC/Oxa/ALB_C"/>
</dbReference>
<feature type="domain" description="Membrane insertase YidC/Oxa/ALB C-terminal" evidence="11">
    <location>
        <begin position="193"/>
        <end position="389"/>
    </location>
</feature>
<sequence>MMSSSLVGIRVTCVNSSLKRIGARSAILPRRAFSSRTGSLASCHHLRSAALTVPARSISLWPWSSRSSENPSSQSALTSEQTSATLENAPTPPETVTATAVDSVNSVPPVASADVASSLPAGVDPAASVELLPASVVSETINNTVNTVVDAINSSPAALQYGDLAALGLISWTPAGLVRWSLELINVSTGLPWFWTIVAGAVAWRIILLPASIKTYRFSSRVALIQPQLNALIEKVQAAQKSKDVMAMQKINVERQNLFKSIGESPFGGLAGPLVQLPFTIGMFLGVRKMCLLPVEQLHDSGVSWLPDLTMADPTGILPVVFATTMFWQVTVTASELDLASRPMMGHIMNLIRFPGAPISALVMSSLPSGLVVSIIVTSIVTGLQALVFRIPAVRSYFGILPAPKPVGRQGLPSYKMTWHWMIDSWRERYAEAQAQAQAQAQSKQNKFGRGPTRRL</sequence>
<evidence type="ECO:0000256" key="3">
    <source>
        <dbReference type="ARBA" id="ARBA00022692"/>
    </source>
</evidence>
<evidence type="ECO:0000256" key="5">
    <source>
        <dbReference type="ARBA" id="ARBA00022946"/>
    </source>
</evidence>
<dbReference type="Proteomes" id="UP001498398">
    <property type="component" value="Unassembled WGS sequence"/>
</dbReference>
<evidence type="ECO:0000256" key="8">
    <source>
        <dbReference type="ARBA" id="ARBA00023136"/>
    </source>
</evidence>
<gene>
    <name evidence="12" type="ORF">VKT23_014249</name>
</gene>
<keyword evidence="6" id="KW-1133">Transmembrane helix</keyword>
<evidence type="ECO:0000256" key="4">
    <source>
        <dbReference type="ARBA" id="ARBA00022792"/>
    </source>
</evidence>
<evidence type="ECO:0000313" key="13">
    <source>
        <dbReference type="Proteomes" id="UP001498398"/>
    </source>
</evidence>
<evidence type="ECO:0000256" key="1">
    <source>
        <dbReference type="ARBA" id="ARBA00004448"/>
    </source>
</evidence>
<evidence type="ECO:0000256" key="7">
    <source>
        <dbReference type="ARBA" id="ARBA00023128"/>
    </source>
</evidence>
<evidence type="ECO:0000256" key="10">
    <source>
        <dbReference type="SAM" id="MobiDB-lite"/>
    </source>
</evidence>
<feature type="compositionally biased region" description="Polar residues" evidence="10">
    <location>
        <begin position="76"/>
        <end position="88"/>
    </location>
</feature>
<accession>A0ABR1J187</accession>
<evidence type="ECO:0000256" key="9">
    <source>
        <dbReference type="RuleBase" id="RU003945"/>
    </source>
</evidence>
<keyword evidence="4" id="KW-0999">Mitochondrion inner membrane</keyword>
<evidence type="ECO:0000256" key="6">
    <source>
        <dbReference type="ARBA" id="ARBA00022989"/>
    </source>
</evidence>
<name>A0ABR1J187_9AGAR</name>
<dbReference type="Pfam" id="PF02096">
    <property type="entry name" value="60KD_IMP"/>
    <property type="match status" value="1"/>
</dbReference>
<dbReference type="InterPro" id="IPR001708">
    <property type="entry name" value="YidC/ALB3/OXA1/COX18"/>
</dbReference>
<keyword evidence="7" id="KW-0496">Mitochondrion</keyword>
<proteinExistence type="inferred from homology"/>
<dbReference type="EMBL" id="JBANRG010000042">
    <property type="protein sequence ID" value="KAK7447037.1"/>
    <property type="molecule type" value="Genomic_DNA"/>
</dbReference>
<keyword evidence="13" id="KW-1185">Reference proteome</keyword>
<evidence type="ECO:0000259" key="11">
    <source>
        <dbReference type="Pfam" id="PF02096"/>
    </source>
</evidence>
<reference evidence="12 13" key="1">
    <citation type="submission" date="2024-01" db="EMBL/GenBank/DDBJ databases">
        <title>A draft genome for the cacao thread blight pathogen Marasmiellus scandens.</title>
        <authorList>
            <person name="Baruah I.K."/>
            <person name="Leung J."/>
            <person name="Bukari Y."/>
            <person name="Amoako-Attah I."/>
            <person name="Meinhardt L.W."/>
            <person name="Bailey B.A."/>
            <person name="Cohen S.P."/>
        </authorList>
    </citation>
    <scope>NUCLEOTIDE SEQUENCE [LARGE SCALE GENOMIC DNA]</scope>
    <source>
        <strain evidence="12 13">GH-19</strain>
    </source>
</reference>
<keyword evidence="5" id="KW-0809">Transit peptide</keyword>
<feature type="region of interest" description="Disordered" evidence="10">
    <location>
        <begin position="64"/>
        <end position="96"/>
    </location>
</feature>
<dbReference type="PANTHER" id="PTHR12428:SF66">
    <property type="entry name" value="MITOCHONDRIAL INNER MEMBRANE PROTEIN OXA1L"/>
    <property type="match status" value="1"/>
</dbReference>
<feature type="compositionally biased region" description="Low complexity" evidence="10">
    <location>
        <begin position="64"/>
        <end position="75"/>
    </location>
</feature>